<dbReference type="PROSITE" id="PS51885">
    <property type="entry name" value="NEPRILYSIN"/>
    <property type="match status" value="1"/>
</dbReference>
<dbReference type="Proteomes" id="UP001558652">
    <property type="component" value="Unassembled WGS sequence"/>
</dbReference>
<dbReference type="PANTHER" id="PTHR11733">
    <property type="entry name" value="ZINC METALLOPROTEASE FAMILY M13 NEPRILYSIN-RELATED"/>
    <property type="match status" value="1"/>
</dbReference>
<evidence type="ECO:0000313" key="4">
    <source>
        <dbReference type="Proteomes" id="UP001558652"/>
    </source>
</evidence>
<sequence>MNGILGAFSAYQNNVYEGEKKLKLPGLENYSNDQIFFMGFGMIWCSLYTNDGLVQQLNDIHPPGYIRAIMTLRHFDEFAKSWNCNKSTYMNPDKKCKLWVD</sequence>
<gene>
    <name evidence="3" type="ORF">AAG570_011084</name>
</gene>
<dbReference type="InterPro" id="IPR000718">
    <property type="entry name" value="Peptidase_M13"/>
</dbReference>
<organism evidence="3 4">
    <name type="scientific">Ranatra chinensis</name>
    <dbReference type="NCBI Taxonomy" id="642074"/>
    <lineage>
        <taxon>Eukaryota</taxon>
        <taxon>Metazoa</taxon>
        <taxon>Ecdysozoa</taxon>
        <taxon>Arthropoda</taxon>
        <taxon>Hexapoda</taxon>
        <taxon>Insecta</taxon>
        <taxon>Pterygota</taxon>
        <taxon>Neoptera</taxon>
        <taxon>Paraneoptera</taxon>
        <taxon>Hemiptera</taxon>
        <taxon>Heteroptera</taxon>
        <taxon>Panheteroptera</taxon>
        <taxon>Nepomorpha</taxon>
        <taxon>Nepidae</taxon>
        <taxon>Ranatrinae</taxon>
        <taxon>Ranatra</taxon>
    </lineage>
</organism>
<name>A0ABD0YXY9_9HEMI</name>
<dbReference type="EMBL" id="JBFDAA010000006">
    <property type="protein sequence ID" value="KAL1131467.1"/>
    <property type="molecule type" value="Genomic_DNA"/>
</dbReference>
<dbReference type="InterPro" id="IPR024079">
    <property type="entry name" value="MetalloPept_cat_dom_sf"/>
</dbReference>
<dbReference type="InterPro" id="IPR018497">
    <property type="entry name" value="Peptidase_M13_C"/>
</dbReference>
<comment type="similarity">
    <text evidence="1">Belongs to the peptidase M13 family.</text>
</comment>
<keyword evidence="4" id="KW-1185">Reference proteome</keyword>
<dbReference type="Pfam" id="PF01431">
    <property type="entry name" value="Peptidase_M13"/>
    <property type="match status" value="1"/>
</dbReference>
<feature type="domain" description="Peptidase M13 C-terminal" evidence="2">
    <location>
        <begin position="3"/>
        <end position="98"/>
    </location>
</feature>
<evidence type="ECO:0000256" key="1">
    <source>
        <dbReference type="ARBA" id="ARBA00007357"/>
    </source>
</evidence>
<accession>A0ABD0YXY9</accession>
<evidence type="ECO:0000313" key="3">
    <source>
        <dbReference type="EMBL" id="KAL1131467.1"/>
    </source>
</evidence>
<dbReference type="PANTHER" id="PTHR11733:SF167">
    <property type="entry name" value="FI17812P1-RELATED"/>
    <property type="match status" value="1"/>
</dbReference>
<proteinExistence type="inferred from homology"/>
<dbReference type="Gene3D" id="3.40.390.10">
    <property type="entry name" value="Collagenase (Catalytic Domain)"/>
    <property type="match status" value="1"/>
</dbReference>
<protein>
    <recommendedName>
        <fullName evidence="2">Peptidase M13 C-terminal domain-containing protein</fullName>
    </recommendedName>
</protein>
<reference evidence="3 4" key="1">
    <citation type="submission" date="2024-07" db="EMBL/GenBank/DDBJ databases">
        <title>Chromosome-level genome assembly of the water stick insect Ranatra chinensis (Heteroptera: Nepidae).</title>
        <authorList>
            <person name="Liu X."/>
        </authorList>
    </citation>
    <scope>NUCLEOTIDE SEQUENCE [LARGE SCALE GENOMIC DNA]</scope>
    <source>
        <strain evidence="3">Cailab_2021Rc</strain>
        <tissue evidence="3">Muscle</tissue>
    </source>
</reference>
<dbReference type="AlphaFoldDB" id="A0ABD0YXY9"/>
<dbReference type="SUPFAM" id="SSF55486">
    <property type="entry name" value="Metalloproteases ('zincins'), catalytic domain"/>
    <property type="match status" value="1"/>
</dbReference>
<evidence type="ECO:0000259" key="2">
    <source>
        <dbReference type="Pfam" id="PF01431"/>
    </source>
</evidence>
<comment type="caution">
    <text evidence="3">The sequence shown here is derived from an EMBL/GenBank/DDBJ whole genome shotgun (WGS) entry which is preliminary data.</text>
</comment>